<organism evidence="2 3">
    <name type="scientific">Pseudidiomarina donghaiensis</name>
    <dbReference type="NCBI Taxonomy" id="519452"/>
    <lineage>
        <taxon>Bacteria</taxon>
        <taxon>Pseudomonadati</taxon>
        <taxon>Pseudomonadota</taxon>
        <taxon>Gammaproteobacteria</taxon>
        <taxon>Alteromonadales</taxon>
        <taxon>Idiomarinaceae</taxon>
        <taxon>Pseudidiomarina</taxon>
    </lineage>
</organism>
<name>A0A432XGN9_9GAMM</name>
<keyword evidence="3" id="KW-1185">Reference proteome</keyword>
<proteinExistence type="predicted"/>
<evidence type="ECO:0000256" key="1">
    <source>
        <dbReference type="SAM" id="Coils"/>
    </source>
</evidence>
<dbReference type="Proteomes" id="UP000286985">
    <property type="component" value="Unassembled WGS sequence"/>
</dbReference>
<reference evidence="3" key="1">
    <citation type="journal article" date="2018" name="Front. Microbiol.">
        <title>Genome-Based Analysis Reveals the Taxonomy and Diversity of the Family Idiomarinaceae.</title>
        <authorList>
            <person name="Liu Y."/>
            <person name="Lai Q."/>
            <person name="Shao Z."/>
        </authorList>
    </citation>
    <scope>NUCLEOTIDE SEQUENCE [LARGE SCALE GENOMIC DNA]</scope>
    <source>
        <strain evidence="3">908033</strain>
    </source>
</reference>
<dbReference type="OrthoDB" id="6238442at2"/>
<evidence type="ECO:0000313" key="3">
    <source>
        <dbReference type="Proteomes" id="UP000286985"/>
    </source>
</evidence>
<gene>
    <name evidence="2" type="ORF">CWE24_08035</name>
</gene>
<dbReference type="EMBL" id="PIPU01000003">
    <property type="protein sequence ID" value="RUO47929.1"/>
    <property type="molecule type" value="Genomic_DNA"/>
</dbReference>
<comment type="caution">
    <text evidence="2">The sequence shown here is derived from an EMBL/GenBank/DDBJ whole genome shotgun (WGS) entry which is preliminary data.</text>
</comment>
<protein>
    <submittedName>
        <fullName evidence="2">Uncharacterized protein</fullName>
    </submittedName>
</protein>
<dbReference type="RefSeq" id="WP_092839649.1">
    <property type="nucleotide sequence ID" value="NZ_FPCF01000002.1"/>
</dbReference>
<sequence length="117" mass="13366">MKAPSANVTSEQLMNDVIPKLRTVEFILESKLKAAIQNSTDAQQKEKYERQRQEFELELMMIQMNLDHLLSRYADIIKPQDGTRGENTYLELDDSERVALSAIMNLYSKVSALASTL</sequence>
<accession>A0A432XGN9</accession>
<keyword evidence="1" id="KW-0175">Coiled coil</keyword>
<evidence type="ECO:0000313" key="2">
    <source>
        <dbReference type="EMBL" id="RUO47929.1"/>
    </source>
</evidence>
<dbReference type="STRING" id="519452.SAMN04488139_1426"/>
<dbReference type="AlphaFoldDB" id="A0A432XGN9"/>
<feature type="coiled-coil region" evidence="1">
    <location>
        <begin position="38"/>
        <end position="65"/>
    </location>
</feature>